<sequence length="142" mass="16000">MGSPTIGSPFDDVPVGGGIPTGQLPDPTLDDEKSYVRFVLETPDDRGIEPHLDAIAQALGRWCHLLDAETETTPQLTPRVPSNIRIRDDIRLPPVLHPDDPNLRPFPDVPLIRPSQGKRFFRWMTFVSPGRLKRAQCFRRGR</sequence>
<dbReference type="RefSeq" id="WP_116303625.1">
    <property type="nucleotide sequence ID" value="NZ_NFZV01000025.1"/>
</dbReference>
<reference evidence="3" key="1">
    <citation type="submission" date="2017-05" db="EMBL/GenBank/DDBJ databases">
        <authorList>
            <person name="Sharma S."/>
            <person name="Sidhu C."/>
            <person name="Pinnaka A.K."/>
        </authorList>
    </citation>
    <scope>NUCLEOTIDE SEQUENCE [LARGE SCALE GENOMIC DNA]</scope>
    <source>
        <strain evidence="3">AK93</strain>
    </source>
</reference>
<proteinExistence type="predicted"/>
<feature type="region of interest" description="Disordered" evidence="1">
    <location>
        <begin position="1"/>
        <end position="30"/>
    </location>
</feature>
<name>A0A3E0WQK7_9GAMM</name>
<accession>A0A3E0WQK7</accession>
<evidence type="ECO:0000256" key="1">
    <source>
        <dbReference type="SAM" id="MobiDB-lite"/>
    </source>
</evidence>
<evidence type="ECO:0000313" key="2">
    <source>
        <dbReference type="EMBL" id="RFA35108.1"/>
    </source>
</evidence>
<comment type="caution">
    <text evidence="2">The sequence shown here is derived from an EMBL/GenBank/DDBJ whole genome shotgun (WGS) entry which is preliminary data.</text>
</comment>
<evidence type="ECO:0000313" key="3">
    <source>
        <dbReference type="Proteomes" id="UP000256763"/>
    </source>
</evidence>
<protein>
    <submittedName>
        <fullName evidence="2">Uncharacterized protein</fullName>
    </submittedName>
</protein>
<keyword evidence="3" id="KW-1185">Reference proteome</keyword>
<dbReference type="Proteomes" id="UP000256763">
    <property type="component" value="Unassembled WGS sequence"/>
</dbReference>
<dbReference type="AlphaFoldDB" id="A0A3E0WQK7"/>
<organism evidence="2 3">
    <name type="scientific">Alkalilimnicola ehrlichii</name>
    <dbReference type="NCBI Taxonomy" id="351052"/>
    <lineage>
        <taxon>Bacteria</taxon>
        <taxon>Pseudomonadati</taxon>
        <taxon>Pseudomonadota</taxon>
        <taxon>Gammaproteobacteria</taxon>
        <taxon>Chromatiales</taxon>
        <taxon>Ectothiorhodospiraceae</taxon>
        <taxon>Alkalilimnicola</taxon>
    </lineage>
</organism>
<gene>
    <name evidence="2" type="ORF">CAL65_13440</name>
</gene>
<dbReference type="EMBL" id="NFZW01000013">
    <property type="protein sequence ID" value="RFA35108.1"/>
    <property type="molecule type" value="Genomic_DNA"/>
</dbReference>